<accession>A0ABV7Y2Z7</accession>
<reference evidence="2" key="1">
    <citation type="journal article" date="2019" name="Int. J. Syst. Evol. Microbiol.">
        <title>The Global Catalogue of Microorganisms (GCM) 10K type strain sequencing project: providing services to taxonomists for standard genome sequencing and annotation.</title>
        <authorList>
            <consortium name="The Broad Institute Genomics Platform"/>
            <consortium name="The Broad Institute Genome Sequencing Center for Infectious Disease"/>
            <person name="Wu L."/>
            <person name="Ma J."/>
        </authorList>
    </citation>
    <scope>NUCLEOTIDE SEQUENCE [LARGE SCALE GENOMIC DNA]</scope>
    <source>
        <strain evidence="2">CGMCC 4.7241</strain>
    </source>
</reference>
<name>A0ABV7Y2Z7_9ACTN</name>
<proteinExistence type="predicted"/>
<dbReference type="EMBL" id="JBHRZH010000001">
    <property type="protein sequence ID" value="MFC3759611.1"/>
    <property type="molecule type" value="Genomic_DNA"/>
</dbReference>
<protein>
    <submittedName>
        <fullName evidence="1">Uncharacterized protein</fullName>
    </submittedName>
</protein>
<dbReference type="Proteomes" id="UP001595699">
    <property type="component" value="Unassembled WGS sequence"/>
</dbReference>
<dbReference type="RefSeq" id="WP_205122016.1">
    <property type="nucleotide sequence ID" value="NZ_JAFBCM010000001.1"/>
</dbReference>
<sequence>MERRLRRLLDLLDEAGSGTAGTSLRLPVNLREAAAVATDLGMATSTTELTVQGLRDALEAYAQRAVLDAHYREYPEARPDLAEIALAGAKLDGNPLASRPELVRRAAERDRCDQARRHA</sequence>
<organism evidence="1 2">
    <name type="scientific">Tenggerimyces flavus</name>
    <dbReference type="NCBI Taxonomy" id="1708749"/>
    <lineage>
        <taxon>Bacteria</taxon>
        <taxon>Bacillati</taxon>
        <taxon>Actinomycetota</taxon>
        <taxon>Actinomycetes</taxon>
        <taxon>Propionibacteriales</taxon>
        <taxon>Nocardioidaceae</taxon>
        <taxon>Tenggerimyces</taxon>
    </lineage>
</organism>
<evidence type="ECO:0000313" key="1">
    <source>
        <dbReference type="EMBL" id="MFC3759611.1"/>
    </source>
</evidence>
<evidence type="ECO:0000313" key="2">
    <source>
        <dbReference type="Proteomes" id="UP001595699"/>
    </source>
</evidence>
<comment type="caution">
    <text evidence="1">The sequence shown here is derived from an EMBL/GenBank/DDBJ whole genome shotgun (WGS) entry which is preliminary data.</text>
</comment>
<gene>
    <name evidence="1" type="ORF">ACFOUW_02055</name>
</gene>
<keyword evidence="2" id="KW-1185">Reference proteome</keyword>